<protein>
    <submittedName>
        <fullName evidence="2">Uncharacterized protein</fullName>
    </submittedName>
</protein>
<sequence length="150" mass="18271">MKSKISLQQIQIENESTQKRLTNSHNRIIIFLLASSLIEVFWSTTIFEFRIVYKLKLFITIPPIFNIFSWSIYAIKHLTPFFFDKYRFFEKEKEDYNRVEKSTVIKDYQILKYSLYRQEKVERLIISLLIVQFISMSTMIIILFQTKYRL</sequence>
<dbReference type="EMBL" id="CP025791">
    <property type="protein sequence ID" value="AUP78285.1"/>
    <property type="molecule type" value="Genomic_DNA"/>
</dbReference>
<name>A0A2K9PMM6_9FLAO</name>
<accession>A0A2K9PMM6</accession>
<gene>
    <name evidence="2" type="ORF">C1H87_05975</name>
</gene>
<feature type="transmembrane region" description="Helical" evidence="1">
    <location>
        <begin position="57"/>
        <end position="75"/>
    </location>
</feature>
<organism evidence="2 3">
    <name type="scientific">Flavivirga eckloniae</name>
    <dbReference type="NCBI Taxonomy" id="1803846"/>
    <lineage>
        <taxon>Bacteria</taxon>
        <taxon>Pseudomonadati</taxon>
        <taxon>Bacteroidota</taxon>
        <taxon>Flavobacteriia</taxon>
        <taxon>Flavobacteriales</taxon>
        <taxon>Flavobacteriaceae</taxon>
        <taxon>Flavivirga</taxon>
    </lineage>
</organism>
<evidence type="ECO:0000313" key="3">
    <source>
        <dbReference type="Proteomes" id="UP000235826"/>
    </source>
</evidence>
<keyword evidence="3" id="KW-1185">Reference proteome</keyword>
<proteinExistence type="predicted"/>
<feature type="transmembrane region" description="Helical" evidence="1">
    <location>
        <begin position="124"/>
        <end position="144"/>
    </location>
</feature>
<dbReference type="KEGG" id="fek:C1H87_05975"/>
<feature type="transmembrane region" description="Helical" evidence="1">
    <location>
        <begin position="28"/>
        <end position="51"/>
    </location>
</feature>
<dbReference type="Proteomes" id="UP000235826">
    <property type="component" value="Chromosome"/>
</dbReference>
<keyword evidence="1" id="KW-1133">Transmembrane helix</keyword>
<evidence type="ECO:0000313" key="2">
    <source>
        <dbReference type="EMBL" id="AUP78285.1"/>
    </source>
</evidence>
<dbReference type="AlphaFoldDB" id="A0A2K9PMM6"/>
<keyword evidence="1" id="KW-0812">Transmembrane</keyword>
<keyword evidence="1" id="KW-0472">Membrane</keyword>
<evidence type="ECO:0000256" key="1">
    <source>
        <dbReference type="SAM" id="Phobius"/>
    </source>
</evidence>
<reference evidence="2 3" key="1">
    <citation type="submission" date="2018-01" db="EMBL/GenBank/DDBJ databases">
        <title>Complete genome sequence of Flavivirga eckloniae ECD14 isolated from seaweed Ecklonia cava.</title>
        <authorList>
            <person name="Lee J.H."/>
            <person name="Baik K.S."/>
            <person name="Seong C.N."/>
        </authorList>
    </citation>
    <scope>NUCLEOTIDE SEQUENCE [LARGE SCALE GENOMIC DNA]</scope>
    <source>
        <strain evidence="2 3">ECD14</strain>
    </source>
</reference>